<feature type="compositionally biased region" description="Acidic residues" evidence="1">
    <location>
        <begin position="272"/>
        <end position="287"/>
    </location>
</feature>
<feature type="domain" description="WLM" evidence="2">
    <location>
        <begin position="8"/>
        <end position="258"/>
    </location>
</feature>
<feature type="region of interest" description="Disordered" evidence="1">
    <location>
        <begin position="171"/>
        <end position="209"/>
    </location>
</feature>
<feature type="compositionally biased region" description="Polar residues" evidence="1">
    <location>
        <begin position="452"/>
        <end position="464"/>
    </location>
</feature>
<sequence>MVHVRLNEKEPNPNPHINFITPLPIGDSTAEEDARQLLRALAAQVKPVMRSHGFVVNSFEEYEYNKVFAGRNWNNGETVEVVLRNAIGTYYPTSWLMSTLCHELAHIKYMNHGPAFQALWARLRRDVRELQNRGYYGDGYWSSGTRLADGAKVGGQGLDIGDLPEYMCGGAQTRARPSSFRRRRTRRTAGPSSHTGAQTAKKRKAGSRVTAKDAFKGEGMALSAGGDNEAVVGTGFGKRAGSKKAREERALAIERRLKMLTQKPEDIATQDQEGDVSSDGEDAPPETDQDRRRTLLETADNLEDLKTSWSTIGDDFVFPSSTQDTKPSRRKQASTSPVAGPSRPPIPSSSNSVIVIEDSDEEPACDTQILTKSSSTATATASDACDPLSASGRPRKKQKTLYGSIVEDEVQHRKKEALGMLGPGRTLGGPSSTIRGGTSQTTVPQSSPSTSLRQQSQPSRTTGVLDNEVGSEWTCLEQQTGTPGLFHLCNTKGGIYVERRHLISSLSTDPSKLALHFLQCESAERFRTSSENGNS</sequence>
<accession>A0ABP1E9J7</accession>
<dbReference type="InterPro" id="IPR053000">
    <property type="entry name" value="WSS1-like_metalloprotease"/>
</dbReference>
<keyword evidence="4" id="KW-1185">Reference proteome</keyword>
<feature type="region of interest" description="Disordered" evidence="1">
    <location>
        <begin position="259"/>
        <end position="293"/>
    </location>
</feature>
<organism evidence="3 4">
    <name type="scientific">Somion occarium</name>
    <dbReference type="NCBI Taxonomy" id="3059160"/>
    <lineage>
        <taxon>Eukaryota</taxon>
        <taxon>Fungi</taxon>
        <taxon>Dikarya</taxon>
        <taxon>Basidiomycota</taxon>
        <taxon>Agaricomycotina</taxon>
        <taxon>Agaricomycetes</taxon>
        <taxon>Polyporales</taxon>
        <taxon>Cerrenaceae</taxon>
        <taxon>Somion</taxon>
    </lineage>
</organism>
<dbReference type="EMBL" id="OZ037952">
    <property type="protein sequence ID" value="CAL1716688.1"/>
    <property type="molecule type" value="Genomic_DNA"/>
</dbReference>
<proteinExistence type="predicted"/>
<protein>
    <recommendedName>
        <fullName evidence="2">WLM domain-containing protein</fullName>
    </recommendedName>
</protein>
<reference evidence="4" key="1">
    <citation type="submission" date="2024-04" db="EMBL/GenBank/DDBJ databases">
        <authorList>
            <person name="Shaw F."/>
            <person name="Minotto A."/>
        </authorList>
    </citation>
    <scope>NUCLEOTIDE SEQUENCE [LARGE SCALE GENOMIC DNA]</scope>
</reference>
<evidence type="ECO:0000259" key="2">
    <source>
        <dbReference type="PROSITE" id="PS51397"/>
    </source>
</evidence>
<evidence type="ECO:0000313" key="4">
    <source>
        <dbReference type="Proteomes" id="UP001497453"/>
    </source>
</evidence>
<dbReference type="Pfam" id="PF08325">
    <property type="entry name" value="WLM"/>
    <property type="match status" value="1"/>
</dbReference>
<feature type="region of interest" description="Disordered" evidence="1">
    <location>
        <begin position="371"/>
        <end position="465"/>
    </location>
</feature>
<dbReference type="PROSITE" id="PS51397">
    <property type="entry name" value="WLM"/>
    <property type="match status" value="1"/>
</dbReference>
<dbReference type="PANTHER" id="PTHR46622">
    <property type="entry name" value="DNA-DEPENDENT METALLOPROTEASE WSS1"/>
    <property type="match status" value="1"/>
</dbReference>
<evidence type="ECO:0000313" key="3">
    <source>
        <dbReference type="EMBL" id="CAL1716688.1"/>
    </source>
</evidence>
<dbReference type="InterPro" id="IPR013536">
    <property type="entry name" value="WLM_dom"/>
</dbReference>
<dbReference type="PANTHER" id="PTHR46622:SF1">
    <property type="entry name" value="DNA-DEPENDENT METALLOPROTEASE WSS1"/>
    <property type="match status" value="1"/>
</dbReference>
<evidence type="ECO:0000256" key="1">
    <source>
        <dbReference type="SAM" id="MobiDB-lite"/>
    </source>
</evidence>
<gene>
    <name evidence="3" type="ORF">GFSPODELE1_LOCUS10876</name>
</gene>
<dbReference type="Proteomes" id="UP001497453">
    <property type="component" value="Chromosome 9"/>
</dbReference>
<feature type="region of interest" description="Disordered" evidence="1">
    <location>
        <begin position="312"/>
        <end position="351"/>
    </location>
</feature>
<dbReference type="Gene3D" id="3.30.2010.10">
    <property type="entry name" value="Metalloproteases ('zincins'), catalytic domain"/>
    <property type="match status" value="1"/>
</dbReference>
<feature type="compositionally biased region" description="Low complexity" evidence="1">
    <location>
        <begin position="371"/>
        <end position="384"/>
    </location>
</feature>
<feature type="compositionally biased region" description="Low complexity" evidence="1">
    <location>
        <begin position="438"/>
        <end position="451"/>
    </location>
</feature>
<name>A0ABP1E9J7_9APHY</name>